<dbReference type="Proteomes" id="UP001201980">
    <property type="component" value="Unassembled WGS sequence"/>
</dbReference>
<feature type="transmembrane region" description="Helical" evidence="2">
    <location>
        <begin position="200"/>
        <end position="219"/>
    </location>
</feature>
<accession>A0AAD5RW97</accession>
<keyword evidence="2" id="KW-0812">Transmembrane</keyword>
<evidence type="ECO:0000313" key="3">
    <source>
        <dbReference type="EMBL" id="KAJ2904543.1"/>
    </source>
</evidence>
<sequence length="491" mass="55004">MASQPATNSNPTRPTDSTDRINNTNSIECLNPFNDPTEGIVPILHSVNHITGPDHFKTRLLTHSPTLFAAIANSTLPGSSIIAVVAHRIDSRRGLLGADPAFAQAFPSPAPSGQSLRQEEYPQQSPYPPKPKAKMFDFIATKWPRMFFGVAFLQLIICLVIEGYTFAQFHIGTNDNDLCDDASNDSCEADREVSSQFKTISTFLVLFIFGFIYELILVWDALRMKNTIQVIIICIANFALLVFSALQTDQIKGAINIIKGDDVDGQSRLVDGDLWADVQPFLIALPCVIALCSLIMCGIAWKLYQEFAWDILKHIGADYRMKKRFLHYQVYIALLKFDFFFFLGFTVQFLVIVNNKDFELGLTIAAIPFCIGVLVLAAFFTRRENKPGVIIIIGLYLAALAYFFFKLVRIYQKGYAELYMPVRKSLTAFAVLTIILIILTIINAFVCMHNFNAGLKRHLLGPRGPDLEKPDLNSIDLNTVKPQLPSRMTID</sequence>
<keyword evidence="2" id="KW-0472">Membrane</keyword>
<proteinExistence type="predicted"/>
<evidence type="ECO:0000313" key="4">
    <source>
        <dbReference type="Proteomes" id="UP001201980"/>
    </source>
</evidence>
<feature type="transmembrane region" description="Helical" evidence="2">
    <location>
        <begin position="425"/>
        <end position="448"/>
    </location>
</feature>
<dbReference type="GO" id="GO:0005794">
    <property type="term" value="C:Golgi apparatus"/>
    <property type="evidence" value="ECO:0007669"/>
    <property type="project" value="TreeGrafter"/>
</dbReference>
<comment type="caution">
    <text evidence="3">The sequence shown here is derived from an EMBL/GenBank/DDBJ whole genome shotgun (WGS) entry which is preliminary data.</text>
</comment>
<feature type="transmembrane region" description="Helical" evidence="2">
    <location>
        <begin position="358"/>
        <end position="380"/>
    </location>
</feature>
<organism evidence="3 4">
    <name type="scientific">Zalerion maritima</name>
    <dbReference type="NCBI Taxonomy" id="339359"/>
    <lineage>
        <taxon>Eukaryota</taxon>
        <taxon>Fungi</taxon>
        <taxon>Dikarya</taxon>
        <taxon>Ascomycota</taxon>
        <taxon>Pezizomycotina</taxon>
        <taxon>Sordariomycetes</taxon>
        <taxon>Lulworthiomycetidae</taxon>
        <taxon>Lulworthiales</taxon>
        <taxon>Lulworthiaceae</taxon>
        <taxon>Zalerion</taxon>
    </lineage>
</organism>
<dbReference type="PANTHER" id="PTHR34391:SF1">
    <property type="entry name" value="UPF0658 GOLGI APPARATUS MEMBRANE PROTEIN C1952.10C-RELATED"/>
    <property type="match status" value="1"/>
</dbReference>
<reference evidence="3" key="1">
    <citation type="submission" date="2022-07" db="EMBL/GenBank/DDBJ databases">
        <title>Draft genome sequence of Zalerion maritima ATCC 34329, a (micro)plastics degrading marine fungus.</title>
        <authorList>
            <person name="Paco A."/>
            <person name="Goncalves M.F.M."/>
            <person name="Rocha-Santos T.A.P."/>
            <person name="Alves A."/>
        </authorList>
    </citation>
    <scope>NUCLEOTIDE SEQUENCE</scope>
    <source>
        <strain evidence="3">ATCC 34329</strain>
    </source>
</reference>
<evidence type="ECO:0000256" key="2">
    <source>
        <dbReference type="SAM" id="Phobius"/>
    </source>
</evidence>
<dbReference type="InterPro" id="IPR040410">
    <property type="entry name" value="UPF0658_Golgi"/>
</dbReference>
<name>A0AAD5RW97_9PEZI</name>
<feature type="transmembrane region" description="Helical" evidence="2">
    <location>
        <begin position="146"/>
        <end position="167"/>
    </location>
</feature>
<protein>
    <submittedName>
        <fullName evidence="3">Uncharacterized protein</fullName>
    </submittedName>
</protein>
<dbReference type="AlphaFoldDB" id="A0AAD5RW97"/>
<feature type="transmembrane region" description="Helical" evidence="2">
    <location>
        <begin position="325"/>
        <end position="352"/>
    </location>
</feature>
<feature type="transmembrane region" description="Helical" evidence="2">
    <location>
        <begin position="281"/>
        <end position="304"/>
    </location>
</feature>
<feature type="region of interest" description="Disordered" evidence="1">
    <location>
        <begin position="1"/>
        <end position="27"/>
    </location>
</feature>
<feature type="transmembrane region" description="Helical" evidence="2">
    <location>
        <begin position="387"/>
        <end position="405"/>
    </location>
</feature>
<keyword evidence="2" id="KW-1133">Transmembrane helix</keyword>
<dbReference type="PANTHER" id="PTHR34391">
    <property type="entry name" value="UPF0658 GOLGI APPARATUS MEMBRANE PROTEIN C1952.10C-RELATED"/>
    <property type="match status" value="1"/>
</dbReference>
<feature type="transmembrane region" description="Helical" evidence="2">
    <location>
        <begin position="226"/>
        <end position="246"/>
    </location>
</feature>
<evidence type="ECO:0000256" key="1">
    <source>
        <dbReference type="SAM" id="MobiDB-lite"/>
    </source>
</evidence>
<feature type="region of interest" description="Disordered" evidence="1">
    <location>
        <begin position="107"/>
        <end position="128"/>
    </location>
</feature>
<dbReference type="EMBL" id="JAKWBI020000051">
    <property type="protein sequence ID" value="KAJ2904543.1"/>
    <property type="molecule type" value="Genomic_DNA"/>
</dbReference>
<gene>
    <name evidence="3" type="ORF">MKZ38_007875</name>
</gene>
<keyword evidence="4" id="KW-1185">Reference proteome</keyword>